<dbReference type="PIRSF" id="PIRSF028304">
    <property type="entry name" value="UCP028304"/>
    <property type="match status" value="1"/>
</dbReference>
<dbReference type="Proteomes" id="UP000032025">
    <property type="component" value="Unassembled WGS sequence"/>
</dbReference>
<evidence type="ECO:0000313" key="1">
    <source>
        <dbReference type="EMBL" id="GAN14018.1"/>
    </source>
</evidence>
<comment type="caution">
    <text evidence="1">The sequence shown here is derived from an EMBL/GenBank/DDBJ whole genome shotgun (WGS) entry which is preliminary data.</text>
</comment>
<dbReference type="GeneID" id="78528815"/>
<dbReference type="PANTHER" id="PTHR35370">
    <property type="entry name" value="CYTOPLASMIC PROTEIN-RELATED-RELATED"/>
    <property type="match status" value="1"/>
</dbReference>
<name>A0A0C9NH31_SPHPI</name>
<dbReference type="InterPro" id="IPR010272">
    <property type="entry name" value="T6SS_TssF"/>
</dbReference>
<sequence length="628" mass="70034">MSAPSSGIDPRLLRFYNDELAYLREEARAFGEEHEAVAGRLGLKTPTDPDPYVERLLEGVAYLGARVQLKIADQYPEFTQHLLHAVQPHYLAPMPSMCVAGFEPKEGDPILVKGHKVARGTPLIATATEQDGVSVEFRTGHDVTLWPLRIAQVEYLASRAAVAPFASAANVRAEAGLRIRFEATGGAALPQVLPRSLPLYLAGSEALPAELYRQIIGETLAVIARSADAASGAEGWKKLPLPEQVGFEDDQALLPAELRSFRGYRLLSEYFACPERFLFVDLPRLDRAFADSPKACDVVLLFQRSAPVLHNAVEPGNLRLFATPAINLFEKQLGRVRVSQFDHEHHVIPDRARPLDFEVFRLLDVQAYSANNTDARTVAPLYAYGALLYDWNEALFYTTQLRPRRLSTREQKLRRRGEYTGTETWISLTAPGDATRLDQIDELAVRALVTNRELPELLQFRGDQHFVASGVPARAVTVLRAPTRPRPPMGMGDAAWRVIGHLTPNYMTLAPEDGDDPQVLRDHLALYGRQDDAASRRQVDGVTAIRSTRVARRVPGMDRLAIARGHRIDVTLDDAAFDKGRMFLFSAVLERFLAEFASINAFTETHVSSINEGEFQRWPLRIGRRHSI</sequence>
<protein>
    <submittedName>
        <fullName evidence="1">DNA, contig: SP630</fullName>
    </submittedName>
</protein>
<accession>A0A0C9NH31</accession>
<dbReference type="EMBL" id="BBJS01000030">
    <property type="protein sequence ID" value="GAN14018.1"/>
    <property type="molecule type" value="Genomic_DNA"/>
</dbReference>
<dbReference type="PANTHER" id="PTHR35370:SF1">
    <property type="entry name" value="TYPE VI SECRETION SYSTEM COMPONENT TSSF1"/>
    <property type="match status" value="1"/>
</dbReference>
<dbReference type="NCBIfam" id="TIGR03359">
    <property type="entry name" value="VI_chp_6"/>
    <property type="match status" value="1"/>
</dbReference>
<evidence type="ECO:0000313" key="2">
    <source>
        <dbReference type="Proteomes" id="UP000032025"/>
    </source>
</evidence>
<dbReference type="Pfam" id="PF05947">
    <property type="entry name" value="T6SS_TssF"/>
    <property type="match status" value="1"/>
</dbReference>
<organism evidence="1 2">
    <name type="scientific">Sphingomonas paucimobilis NBRC 13935</name>
    <dbReference type="NCBI Taxonomy" id="1219050"/>
    <lineage>
        <taxon>Bacteria</taxon>
        <taxon>Pseudomonadati</taxon>
        <taxon>Pseudomonadota</taxon>
        <taxon>Alphaproteobacteria</taxon>
        <taxon>Sphingomonadales</taxon>
        <taxon>Sphingomonadaceae</taxon>
        <taxon>Sphingomonas</taxon>
    </lineage>
</organism>
<reference evidence="1 2" key="1">
    <citation type="submission" date="2014-08" db="EMBL/GenBank/DDBJ databases">
        <title>Whole genome shotgun sequence of Sphingomonas paucimobilis NBRC 13935.</title>
        <authorList>
            <person name="Hosoyama A."/>
            <person name="Hashimoto M."/>
            <person name="Hosoyama Y."/>
            <person name="Noguchi M."/>
            <person name="Uohara A."/>
            <person name="Ohji S."/>
            <person name="Katano-Makiyama Y."/>
            <person name="Ichikawa N."/>
            <person name="Kimura A."/>
            <person name="Yamazoe A."/>
            <person name="Fujita N."/>
        </authorList>
    </citation>
    <scope>NUCLEOTIDE SEQUENCE [LARGE SCALE GENOMIC DNA]</scope>
    <source>
        <strain evidence="1 2">NBRC 13935</strain>
    </source>
</reference>
<dbReference type="AlphaFoldDB" id="A0A0C9NH31"/>
<gene>
    <name evidence="1" type="ORF">SP6_30_01590</name>
</gene>
<dbReference type="RefSeq" id="WP_007404891.1">
    <property type="nucleotide sequence ID" value="NZ_BBJS01000030.1"/>
</dbReference>
<keyword evidence="2" id="KW-1185">Reference proteome</keyword>
<proteinExistence type="predicted"/>